<feature type="domain" description="Antitoxin Xre-like helix-turn-helix" evidence="1">
    <location>
        <begin position="40"/>
        <end position="99"/>
    </location>
</feature>
<gene>
    <name evidence="2" type="ORF">H8B06_02310</name>
</gene>
<dbReference type="Proteomes" id="UP000602759">
    <property type="component" value="Unassembled WGS sequence"/>
</dbReference>
<proteinExistence type="predicted"/>
<protein>
    <submittedName>
        <fullName evidence="2">DUF2384 domain-containing protein</fullName>
    </submittedName>
</protein>
<keyword evidence="3" id="KW-1185">Reference proteome</keyword>
<evidence type="ECO:0000313" key="3">
    <source>
        <dbReference type="Proteomes" id="UP000602759"/>
    </source>
</evidence>
<dbReference type="EMBL" id="JACOIK010000001">
    <property type="protein sequence ID" value="MBD1431645.1"/>
    <property type="molecule type" value="Genomic_DNA"/>
</dbReference>
<reference evidence="2 3" key="1">
    <citation type="submission" date="2020-08" db="EMBL/GenBank/DDBJ databases">
        <title>Sphingobacterium sp. DN00404 isolated from aquaculture water.</title>
        <authorList>
            <person name="Zhang M."/>
        </authorList>
    </citation>
    <scope>NUCLEOTIDE SEQUENCE [LARGE SCALE GENOMIC DNA]</scope>
    <source>
        <strain evidence="2 3">DN00404</strain>
    </source>
</reference>
<evidence type="ECO:0000313" key="2">
    <source>
        <dbReference type="EMBL" id="MBD1431645.1"/>
    </source>
</evidence>
<sequence>MKAKPYKTEHKASITSEAAIRYESYPSLRKLSIKNDYTLLKKAREGVDTDVFYALADAIKMPEKTLAAIINLSPRTISNYRDQQKNLDANYSEHLLKLINLYQYGAEIFGSFEEFNLWLRRPFWDSEETPLDFMTTPGGVDMIQEEIEKLATGYPV</sequence>
<evidence type="ECO:0000259" key="1">
    <source>
        <dbReference type="Pfam" id="PF20432"/>
    </source>
</evidence>
<comment type="caution">
    <text evidence="2">The sequence shown here is derived from an EMBL/GenBank/DDBJ whole genome shotgun (WGS) entry which is preliminary data.</text>
</comment>
<name>A0ABR7YK16_9SPHI</name>
<organism evidence="2 3">
    <name type="scientific">Sphingobacterium micropteri</name>
    <dbReference type="NCBI Taxonomy" id="2763501"/>
    <lineage>
        <taxon>Bacteria</taxon>
        <taxon>Pseudomonadati</taxon>
        <taxon>Bacteroidota</taxon>
        <taxon>Sphingobacteriia</taxon>
        <taxon>Sphingobacteriales</taxon>
        <taxon>Sphingobacteriaceae</taxon>
        <taxon>Sphingobacterium</taxon>
    </lineage>
</organism>
<accession>A0ABR7YK16</accession>
<dbReference type="InterPro" id="IPR046847">
    <property type="entry name" value="Xre-like_HTH"/>
</dbReference>
<dbReference type="Pfam" id="PF20432">
    <property type="entry name" value="Xre-like-HTH"/>
    <property type="match status" value="1"/>
</dbReference>